<dbReference type="Pfam" id="PF01885">
    <property type="entry name" value="PTS_2-RNA"/>
    <property type="match status" value="1"/>
</dbReference>
<dbReference type="EMBL" id="LR999452">
    <property type="protein sequence ID" value="CAE5964874.1"/>
    <property type="molecule type" value="Genomic_DNA"/>
</dbReference>
<evidence type="ECO:0000313" key="9">
    <source>
        <dbReference type="Proteomes" id="UP000682877"/>
    </source>
</evidence>
<dbReference type="GO" id="GO:0000215">
    <property type="term" value="F:tRNA 2'-phosphotransferase activity"/>
    <property type="evidence" value="ECO:0007669"/>
    <property type="project" value="UniProtKB-EC"/>
</dbReference>
<comment type="function">
    <text evidence="1">Catalyzes the last step of tRNA splicing, the transfer of the splice junction 2'-phosphate from ligated tRNA to NAD to produce ADP-ribose 1''-2'' cyclic phosphate.</text>
</comment>
<dbReference type="GO" id="GO:0080044">
    <property type="term" value="F:quercetin 7-O-glucosyltransferase activity"/>
    <property type="evidence" value="ECO:0007669"/>
    <property type="project" value="TreeGrafter"/>
</dbReference>
<dbReference type="InterPro" id="IPR002213">
    <property type="entry name" value="UDP_glucos_trans"/>
</dbReference>
<reference evidence="8" key="1">
    <citation type="submission" date="2021-01" db="EMBL/GenBank/DDBJ databases">
        <authorList>
            <person name="Bezrukov I."/>
        </authorList>
    </citation>
    <scope>NUCLEOTIDE SEQUENCE</scope>
</reference>
<comment type="catalytic activity">
    <reaction evidence="6">
        <text>2'-phospho-[ligated tRNA] + NAD(+) = mature tRNA + ADP-alpha-D-ribose 1'',2''-cyclic phosphate + nicotinamide</text>
        <dbReference type="Rhea" id="RHEA:23324"/>
        <dbReference type="Rhea" id="RHEA-COMP:11106"/>
        <dbReference type="Rhea" id="RHEA-COMP:11107"/>
        <dbReference type="ChEBI" id="CHEBI:17154"/>
        <dbReference type="ChEBI" id="CHEBI:57540"/>
        <dbReference type="ChEBI" id="CHEBI:76596"/>
        <dbReference type="ChEBI" id="CHEBI:82883"/>
        <dbReference type="ChEBI" id="CHEBI:85027"/>
        <dbReference type="EC" id="2.7.1.160"/>
    </reaction>
</comment>
<dbReference type="PANTHER" id="PTHR11926:SF928">
    <property type="entry name" value="UDP-GLYCOSYLTRANSFERASE 85A4"/>
    <property type="match status" value="1"/>
</dbReference>
<dbReference type="InterPro" id="IPR042080">
    <property type="entry name" value="RNA_2'-PTrans_N"/>
</dbReference>
<evidence type="ECO:0000256" key="4">
    <source>
        <dbReference type="ARBA" id="ARBA00022676"/>
    </source>
</evidence>
<dbReference type="Proteomes" id="UP000682877">
    <property type="component" value="Chromosome 2"/>
</dbReference>
<dbReference type="Gene3D" id="3.40.50.2000">
    <property type="entry name" value="Glycogen Phosphorylase B"/>
    <property type="match status" value="2"/>
</dbReference>
<organism evidence="8 9">
    <name type="scientific">Arabidopsis arenosa</name>
    <name type="common">Sand rock-cress</name>
    <name type="synonym">Cardaminopsis arenosa</name>
    <dbReference type="NCBI Taxonomy" id="38785"/>
    <lineage>
        <taxon>Eukaryota</taxon>
        <taxon>Viridiplantae</taxon>
        <taxon>Streptophyta</taxon>
        <taxon>Embryophyta</taxon>
        <taxon>Tracheophyta</taxon>
        <taxon>Spermatophyta</taxon>
        <taxon>Magnoliopsida</taxon>
        <taxon>eudicotyledons</taxon>
        <taxon>Gunneridae</taxon>
        <taxon>Pentapetalae</taxon>
        <taxon>rosids</taxon>
        <taxon>malvids</taxon>
        <taxon>Brassicales</taxon>
        <taxon>Brassicaceae</taxon>
        <taxon>Camelineae</taxon>
        <taxon>Arabidopsis</taxon>
    </lineage>
</organism>
<name>A0A8S1ZSN6_ARAAE</name>
<keyword evidence="5" id="KW-0808">Transferase</keyword>
<keyword evidence="4" id="KW-0328">Glycosyltransferase</keyword>
<protein>
    <recommendedName>
        <fullName evidence="3">2'-phosphotransferase</fullName>
        <ecNumber evidence="3">2.7.1.160</ecNumber>
    </recommendedName>
</protein>
<evidence type="ECO:0000256" key="5">
    <source>
        <dbReference type="ARBA" id="ARBA00022679"/>
    </source>
</evidence>
<evidence type="ECO:0000256" key="3">
    <source>
        <dbReference type="ARBA" id="ARBA00012007"/>
    </source>
</evidence>
<dbReference type="CDD" id="cd03784">
    <property type="entry name" value="GT1_Gtf-like"/>
    <property type="match status" value="1"/>
</dbReference>
<keyword evidence="9" id="KW-1185">Reference proteome</keyword>
<proteinExistence type="inferred from homology"/>
<accession>A0A8S1ZSN6</accession>
<dbReference type="GO" id="GO:0080043">
    <property type="term" value="F:quercetin 3-O-glucosyltransferase activity"/>
    <property type="evidence" value="ECO:0007669"/>
    <property type="project" value="TreeGrafter"/>
</dbReference>
<feature type="domain" description="Glycosyltransferase N-terminal" evidence="7">
    <location>
        <begin position="15"/>
        <end position="73"/>
    </location>
</feature>
<dbReference type="SUPFAM" id="SSF56399">
    <property type="entry name" value="ADP-ribosylation"/>
    <property type="match status" value="1"/>
</dbReference>
<dbReference type="EC" id="2.7.1.160" evidence="3"/>
<dbReference type="SUPFAM" id="SSF53756">
    <property type="entry name" value="UDP-Glycosyltransferase/glycogen phosphorylase"/>
    <property type="match status" value="1"/>
</dbReference>
<dbReference type="InterPro" id="IPR002745">
    <property type="entry name" value="Ptrans_KptA/Tpt1"/>
</dbReference>
<evidence type="ECO:0000256" key="2">
    <source>
        <dbReference type="ARBA" id="ARBA00009995"/>
    </source>
</evidence>
<evidence type="ECO:0000256" key="6">
    <source>
        <dbReference type="ARBA" id="ARBA00047949"/>
    </source>
</evidence>
<evidence type="ECO:0000313" key="8">
    <source>
        <dbReference type="EMBL" id="CAE5964874.1"/>
    </source>
</evidence>
<dbReference type="FunFam" id="3.40.50.2000:FF:000055">
    <property type="entry name" value="Glycosyltransferase"/>
    <property type="match status" value="1"/>
</dbReference>
<evidence type="ECO:0000259" key="7">
    <source>
        <dbReference type="Pfam" id="PF26168"/>
    </source>
</evidence>
<gene>
    <name evidence="8" type="ORF">AARE701A_LOCUS5990</name>
</gene>
<comment type="similarity">
    <text evidence="2">Belongs to the UDP-glycosyltransferase family.</text>
</comment>
<dbReference type="PANTHER" id="PTHR11926">
    <property type="entry name" value="GLUCOSYL/GLUCURONOSYL TRANSFERASES"/>
    <property type="match status" value="1"/>
</dbReference>
<dbReference type="AlphaFoldDB" id="A0A8S1ZSN6"/>
<dbReference type="Pfam" id="PF26168">
    <property type="entry name" value="Glyco_transf_N"/>
    <property type="match status" value="1"/>
</dbReference>
<dbReference type="InterPro" id="IPR058980">
    <property type="entry name" value="Glyco_transf_N"/>
</dbReference>
<dbReference type="Gene3D" id="1.10.10.970">
    <property type="entry name" value="RNA 2'-phosphotransferase, Tpt1/KptA family, N-terminal domain"/>
    <property type="match status" value="1"/>
</dbReference>
<sequence>MEQHGGSSSQKRHAVCIPYPAQGHINPMLKLAKLLHARGFHVTFVNTEYNHRRILRSRGSHALDGLPSFRFETIPDGLPRTDVDAKQDMPKLIDSTINNCLAPFKDLILRLNSGSDVPPVSCIVSDASMSFTIDAAEELKIPVVLLWTNSATALILYLHYQKLIEKEIIPLKDSSDLKKHLDTEIDWIPSMKKIKLKDFPDFVTTTDPQDPMISFILHVTGRIKRASAIFINTFDNLEHNVLLSLLPQIYSVGPLQILENREIDKNSEIGKLGLNLWEEETESLDWLDTKAEKTVLYVNFGSLTVLTRDQILEFAWGLARSGKEFLWVVRSGMVDGDDSILPAEFLSETENRGMLIRGWCTQEKIGEEVKRERVEAVVKELMDGEKGMRLREKVVEWRCMAEEASAPPLGSSYVNFETVVNKVLTGAVVVASPSVAGTCCGGGGYERERTIEWRPQGRGGNDKIDALGRLLTRILRHMATELSLTMSGDGFINVEDLLKLHLKTSAKIQLKSHTVDEMERL</sequence>
<evidence type="ECO:0000256" key="1">
    <source>
        <dbReference type="ARBA" id="ARBA00003343"/>
    </source>
</evidence>